<dbReference type="HAMAP" id="MF_00149">
    <property type="entry name" value="DNA_mis_repair"/>
    <property type="match status" value="1"/>
</dbReference>
<dbReference type="CDD" id="cd16926">
    <property type="entry name" value="HATPase_MutL-MLH-PMS-like"/>
    <property type="match status" value="1"/>
</dbReference>
<dbReference type="GO" id="GO:0140664">
    <property type="term" value="F:ATP-dependent DNA damage sensor activity"/>
    <property type="evidence" value="ECO:0007669"/>
    <property type="project" value="InterPro"/>
</dbReference>
<organism evidence="8 9">
    <name type="scientific">Acinetobacter rongchengensis</name>
    <dbReference type="NCBI Taxonomy" id="2419601"/>
    <lineage>
        <taxon>Bacteria</taxon>
        <taxon>Pseudomonadati</taxon>
        <taxon>Pseudomonadota</taxon>
        <taxon>Gammaproteobacteria</taxon>
        <taxon>Moraxellales</taxon>
        <taxon>Moraxellaceae</taxon>
        <taxon>Acinetobacter</taxon>
    </lineage>
</organism>
<dbReference type="CDD" id="cd03482">
    <property type="entry name" value="MutL_Trans_MutL"/>
    <property type="match status" value="1"/>
</dbReference>
<dbReference type="InterPro" id="IPR042120">
    <property type="entry name" value="MutL_C_dimsub"/>
</dbReference>
<name>A0A3A8FDG4_9GAMM</name>
<dbReference type="GO" id="GO:0005524">
    <property type="term" value="F:ATP binding"/>
    <property type="evidence" value="ECO:0007669"/>
    <property type="project" value="InterPro"/>
</dbReference>
<comment type="similarity">
    <text evidence="1 5">Belongs to the DNA mismatch repair MutL/HexB family.</text>
</comment>
<keyword evidence="3 5" id="KW-0227">DNA damage</keyword>
<evidence type="ECO:0000256" key="5">
    <source>
        <dbReference type="HAMAP-Rule" id="MF_00149"/>
    </source>
</evidence>
<evidence type="ECO:0000256" key="1">
    <source>
        <dbReference type="ARBA" id="ARBA00006082"/>
    </source>
</evidence>
<dbReference type="InterPro" id="IPR013507">
    <property type="entry name" value="DNA_mismatch_S5_2-like"/>
</dbReference>
<dbReference type="Gene3D" id="3.30.230.10">
    <property type="match status" value="1"/>
</dbReference>
<dbReference type="InterPro" id="IPR037198">
    <property type="entry name" value="MutL_C_sf"/>
</dbReference>
<dbReference type="InterPro" id="IPR014721">
    <property type="entry name" value="Ribsml_uS5_D2-typ_fold_subgr"/>
</dbReference>
<keyword evidence="8" id="KW-0540">Nuclease</keyword>
<evidence type="ECO:0000259" key="7">
    <source>
        <dbReference type="SMART" id="SM01340"/>
    </source>
</evidence>
<dbReference type="SMART" id="SM01340">
    <property type="entry name" value="DNA_mis_repair"/>
    <property type="match status" value="1"/>
</dbReference>
<evidence type="ECO:0000256" key="3">
    <source>
        <dbReference type="ARBA" id="ARBA00022763"/>
    </source>
</evidence>
<keyword evidence="9" id="KW-1185">Reference proteome</keyword>
<dbReference type="EMBL" id="RAXT01000001">
    <property type="protein sequence ID" value="RKG41070.1"/>
    <property type="molecule type" value="Genomic_DNA"/>
</dbReference>
<dbReference type="Gene3D" id="3.30.565.10">
    <property type="entry name" value="Histidine kinase-like ATPase, C-terminal domain"/>
    <property type="match status" value="1"/>
</dbReference>
<dbReference type="Pfam" id="PF01119">
    <property type="entry name" value="DNA_mis_repair"/>
    <property type="match status" value="1"/>
</dbReference>
<proteinExistence type="inferred from homology"/>
<dbReference type="InterPro" id="IPR038973">
    <property type="entry name" value="MutL/Mlh/Pms-like"/>
</dbReference>
<keyword evidence="8" id="KW-0378">Hydrolase</keyword>
<dbReference type="SUPFAM" id="SSF54211">
    <property type="entry name" value="Ribosomal protein S5 domain 2-like"/>
    <property type="match status" value="1"/>
</dbReference>
<dbReference type="InterPro" id="IPR020568">
    <property type="entry name" value="Ribosomal_Su5_D2-typ_SF"/>
</dbReference>
<dbReference type="GO" id="GO:0006298">
    <property type="term" value="P:mismatch repair"/>
    <property type="evidence" value="ECO:0007669"/>
    <property type="project" value="UniProtKB-UniRule"/>
</dbReference>
<feature type="domain" description="MutL C-terminal dimerisation" evidence="6">
    <location>
        <begin position="494"/>
        <end position="638"/>
    </location>
</feature>
<dbReference type="Pfam" id="PF08676">
    <property type="entry name" value="MutL_C"/>
    <property type="match status" value="1"/>
</dbReference>
<dbReference type="Proteomes" id="UP000280405">
    <property type="component" value="Unassembled WGS sequence"/>
</dbReference>
<dbReference type="InterPro" id="IPR036890">
    <property type="entry name" value="HATPase_C_sf"/>
</dbReference>
<dbReference type="InterPro" id="IPR002099">
    <property type="entry name" value="MutL/Mlh/PMS"/>
</dbReference>
<dbReference type="PANTHER" id="PTHR10073">
    <property type="entry name" value="DNA MISMATCH REPAIR PROTEIN MLH, PMS, MUTL"/>
    <property type="match status" value="1"/>
</dbReference>
<protein>
    <recommendedName>
        <fullName evidence="2 5">DNA mismatch repair protein MutL</fullName>
    </recommendedName>
</protein>
<dbReference type="PANTHER" id="PTHR10073:SF12">
    <property type="entry name" value="DNA MISMATCH REPAIR PROTEIN MLH1"/>
    <property type="match status" value="1"/>
</dbReference>
<keyword evidence="4 5" id="KW-0234">DNA repair</keyword>
<sequence>MQRENISSRRIQTLDPALANQIAAGEVIERPSSVVKELLENSIDAGATELIIRVAQGGSTLIEIIDNGRGIHAEDLALSVTRHATSKIQSAEELQAIVSLGFRGEALASIAAVSRLTLTSSQDDSGIGYQLEVNGTAFDHQAIQAVAAPQGTHIRIQDLFFNVPARRKFLKKPSTEFGHIEEIVRRMALTHFDIRFVLEHNENIRLNLPIADSGELRFQRVQQLLGRQFTENAYWIDADSINMRLSGWLGHPSDARAQADLQYVYVNGRIVKDKTISHALRMAYDGILHGHQHAAYLLFLEVDPENIDVNVHPTKHEIRFLNQREVHEFVRHYAKETLAQFQTATAELSSAMKQDEQASAWQVPQPRYQEQFQLHRDTTQLQGDTDVHVENSLSNADGLHTNQFHHDGLTDFNSKQPQTVHYQTHPNQQQYKGTQQLNNALKSYLAPLREYDHTIQGAENNSQALTDQESYNRSVQAIAQQVVSPIDEYPLGIAIAQLHAIYILAQNTEGLIIVDMHAAHERILLQQMKLAWDKPEFWTSQQLLIPKVISITRMQATRIDELKPQLERLGLDIDQYGDDQVIVRGVPAILHKADFESLVPELLNDLDPNDEAQALQQKRDHILAGMACHGAVRAHRVLSLSEMNALLRQMEQTEFASQCNHGRPTWRAFPLAQLDKLFARGE</sequence>
<dbReference type="InterPro" id="IPR014762">
    <property type="entry name" value="DNA_mismatch_repair_CS"/>
</dbReference>
<dbReference type="PROSITE" id="PS00058">
    <property type="entry name" value="DNA_MISMATCH_REPAIR_1"/>
    <property type="match status" value="1"/>
</dbReference>
<comment type="caution">
    <text evidence="8">The sequence shown here is derived from an EMBL/GenBank/DDBJ whole genome shotgun (WGS) entry which is preliminary data.</text>
</comment>
<dbReference type="GO" id="GO:0016887">
    <property type="term" value="F:ATP hydrolysis activity"/>
    <property type="evidence" value="ECO:0007669"/>
    <property type="project" value="InterPro"/>
</dbReference>
<dbReference type="GO" id="GO:0030983">
    <property type="term" value="F:mismatched DNA binding"/>
    <property type="evidence" value="ECO:0007669"/>
    <property type="project" value="InterPro"/>
</dbReference>
<dbReference type="InterPro" id="IPR020667">
    <property type="entry name" value="DNA_mismatch_repair_MutL"/>
</dbReference>
<dbReference type="SUPFAM" id="SSF118116">
    <property type="entry name" value="DNA mismatch repair protein MutL"/>
    <property type="match status" value="1"/>
</dbReference>
<dbReference type="GO" id="GO:0032300">
    <property type="term" value="C:mismatch repair complex"/>
    <property type="evidence" value="ECO:0007669"/>
    <property type="project" value="InterPro"/>
</dbReference>
<accession>A0A3A8FDG4</accession>
<comment type="function">
    <text evidence="5">This protein is involved in the repair of mismatches in DNA. It is required for dam-dependent methyl-directed DNA mismatch repair. May act as a 'molecular matchmaker', a protein that promotes the formation of a stable complex between two or more DNA-binding proteins in an ATP-dependent manner without itself being part of a final effector complex.</text>
</comment>
<evidence type="ECO:0000259" key="6">
    <source>
        <dbReference type="SMART" id="SM00853"/>
    </source>
</evidence>
<dbReference type="RefSeq" id="WP_120382562.1">
    <property type="nucleotide sequence ID" value="NZ_RAXT01000001.1"/>
</dbReference>
<evidence type="ECO:0000313" key="8">
    <source>
        <dbReference type="EMBL" id="RKG41070.1"/>
    </source>
</evidence>
<dbReference type="AlphaFoldDB" id="A0A3A8FDG4"/>
<dbReference type="InterPro" id="IPR014790">
    <property type="entry name" value="MutL_C"/>
</dbReference>
<feature type="domain" description="DNA mismatch repair protein S5" evidence="7">
    <location>
        <begin position="221"/>
        <end position="339"/>
    </location>
</feature>
<dbReference type="Pfam" id="PF13589">
    <property type="entry name" value="HATPase_c_3"/>
    <property type="match status" value="1"/>
</dbReference>
<gene>
    <name evidence="5 8" type="primary">mutL</name>
    <name evidence="8" type="ORF">D7V20_01370</name>
</gene>
<dbReference type="InterPro" id="IPR042121">
    <property type="entry name" value="MutL_C_regsub"/>
</dbReference>
<dbReference type="SUPFAM" id="SSF55874">
    <property type="entry name" value="ATPase domain of HSP90 chaperone/DNA topoisomerase II/histidine kinase"/>
    <property type="match status" value="1"/>
</dbReference>
<evidence type="ECO:0000256" key="4">
    <source>
        <dbReference type="ARBA" id="ARBA00023204"/>
    </source>
</evidence>
<dbReference type="Gene3D" id="3.30.1540.20">
    <property type="entry name" value="MutL, C-terminal domain, dimerisation subdomain"/>
    <property type="match status" value="1"/>
</dbReference>
<dbReference type="GO" id="GO:0004519">
    <property type="term" value="F:endonuclease activity"/>
    <property type="evidence" value="ECO:0007669"/>
    <property type="project" value="UniProtKB-KW"/>
</dbReference>
<reference evidence="8 9" key="1">
    <citation type="submission" date="2018-09" db="EMBL/GenBank/DDBJ databases">
        <title>The draft genome of Acinetobacter spp. strains.</title>
        <authorList>
            <person name="Qin J."/>
            <person name="Feng Y."/>
            <person name="Zong Z."/>
        </authorList>
    </citation>
    <scope>NUCLEOTIDE SEQUENCE [LARGE SCALE GENOMIC DNA]</scope>
    <source>
        <strain evidence="8 9">WCHAc060115</strain>
    </source>
</reference>
<dbReference type="OrthoDB" id="9763467at2"/>
<keyword evidence="8" id="KW-0255">Endonuclease</keyword>
<dbReference type="NCBIfam" id="TIGR00585">
    <property type="entry name" value="mutl"/>
    <property type="match status" value="1"/>
</dbReference>
<dbReference type="Gene3D" id="3.30.1370.100">
    <property type="entry name" value="MutL, C-terminal domain, regulatory subdomain"/>
    <property type="match status" value="1"/>
</dbReference>
<evidence type="ECO:0000256" key="2">
    <source>
        <dbReference type="ARBA" id="ARBA00021975"/>
    </source>
</evidence>
<dbReference type="FunFam" id="3.30.565.10:FF:000003">
    <property type="entry name" value="DNA mismatch repair endonuclease MutL"/>
    <property type="match status" value="1"/>
</dbReference>
<dbReference type="SMART" id="SM00853">
    <property type="entry name" value="MutL_C"/>
    <property type="match status" value="1"/>
</dbReference>
<evidence type="ECO:0000313" key="9">
    <source>
        <dbReference type="Proteomes" id="UP000280405"/>
    </source>
</evidence>